<dbReference type="Pfam" id="PF04749">
    <property type="entry name" value="PLAC8"/>
    <property type="match status" value="1"/>
</dbReference>
<sequence>MYPQKQPPSPPPSAPPHLHNQPPPPPPQYASGIPAHYVAPPACTANWSSSLCACCSDVPNCCLTCWCPCITFGQIAEIVDKGNTSCGVHGALYGLIQALTGCGCIYSWWQGNIERQSYGVQMPPMAPGGMYR</sequence>
<gene>
    <name evidence="2" type="ORF">M8C21_028664</name>
</gene>
<protein>
    <submittedName>
        <fullName evidence="2">Uncharacterized protein</fullName>
    </submittedName>
</protein>
<organism evidence="2 3">
    <name type="scientific">Ambrosia artemisiifolia</name>
    <name type="common">Common ragweed</name>
    <dbReference type="NCBI Taxonomy" id="4212"/>
    <lineage>
        <taxon>Eukaryota</taxon>
        <taxon>Viridiplantae</taxon>
        <taxon>Streptophyta</taxon>
        <taxon>Embryophyta</taxon>
        <taxon>Tracheophyta</taxon>
        <taxon>Spermatophyta</taxon>
        <taxon>Magnoliopsida</taxon>
        <taxon>eudicotyledons</taxon>
        <taxon>Gunneridae</taxon>
        <taxon>Pentapetalae</taxon>
        <taxon>asterids</taxon>
        <taxon>campanulids</taxon>
        <taxon>Asterales</taxon>
        <taxon>Asteraceae</taxon>
        <taxon>Asteroideae</taxon>
        <taxon>Heliantheae alliance</taxon>
        <taxon>Heliantheae</taxon>
        <taxon>Ambrosia</taxon>
    </lineage>
</organism>
<keyword evidence="3" id="KW-1185">Reference proteome</keyword>
<proteinExistence type="predicted"/>
<evidence type="ECO:0000313" key="2">
    <source>
        <dbReference type="EMBL" id="KAI7728625.1"/>
    </source>
</evidence>
<feature type="region of interest" description="Disordered" evidence="1">
    <location>
        <begin position="1"/>
        <end position="32"/>
    </location>
</feature>
<comment type="caution">
    <text evidence="2">The sequence shown here is derived from an EMBL/GenBank/DDBJ whole genome shotgun (WGS) entry which is preliminary data.</text>
</comment>
<dbReference type="Proteomes" id="UP001206925">
    <property type="component" value="Unassembled WGS sequence"/>
</dbReference>
<reference evidence="2" key="1">
    <citation type="submission" date="2022-06" db="EMBL/GenBank/DDBJ databases">
        <title>Uncovering the hologenomic basis of an extraordinary plant invasion.</title>
        <authorList>
            <person name="Bieker V.C."/>
            <person name="Martin M.D."/>
            <person name="Gilbert T."/>
            <person name="Hodgins K."/>
            <person name="Battlay P."/>
            <person name="Petersen B."/>
            <person name="Wilson J."/>
        </authorList>
    </citation>
    <scope>NUCLEOTIDE SEQUENCE</scope>
    <source>
        <strain evidence="2">AA19_3_7</strain>
        <tissue evidence="2">Leaf</tissue>
    </source>
</reference>
<evidence type="ECO:0000313" key="3">
    <source>
        <dbReference type="Proteomes" id="UP001206925"/>
    </source>
</evidence>
<dbReference type="NCBIfam" id="TIGR01571">
    <property type="entry name" value="A_thal_Cys_rich"/>
    <property type="match status" value="1"/>
</dbReference>
<evidence type="ECO:0000256" key="1">
    <source>
        <dbReference type="SAM" id="MobiDB-lite"/>
    </source>
</evidence>
<dbReference type="AlphaFoldDB" id="A0AAD5BSE3"/>
<dbReference type="InterPro" id="IPR006461">
    <property type="entry name" value="PLAC_motif_containing"/>
</dbReference>
<feature type="compositionally biased region" description="Pro residues" evidence="1">
    <location>
        <begin position="1"/>
        <end position="28"/>
    </location>
</feature>
<dbReference type="EMBL" id="JAMZMK010011181">
    <property type="protein sequence ID" value="KAI7728625.1"/>
    <property type="molecule type" value="Genomic_DNA"/>
</dbReference>
<dbReference type="PANTHER" id="PTHR15907">
    <property type="entry name" value="DUF614 FAMILY PROTEIN-RELATED"/>
    <property type="match status" value="1"/>
</dbReference>
<accession>A0AAD5BSE3</accession>
<name>A0AAD5BSE3_AMBAR</name>